<reference evidence="1 2" key="1">
    <citation type="journal article" date="2021" name="BMC Biol.">
        <title>Horizontally acquired antibacterial genes associated with adaptive radiation of ladybird beetles.</title>
        <authorList>
            <person name="Li H.S."/>
            <person name="Tang X.F."/>
            <person name="Huang Y.H."/>
            <person name="Xu Z.Y."/>
            <person name="Chen M.L."/>
            <person name="Du X.Y."/>
            <person name="Qiu B.Y."/>
            <person name="Chen P.T."/>
            <person name="Zhang W."/>
            <person name="Slipinski A."/>
            <person name="Escalona H.E."/>
            <person name="Waterhouse R.M."/>
            <person name="Zwick A."/>
            <person name="Pang H."/>
        </authorList>
    </citation>
    <scope>NUCLEOTIDE SEQUENCE [LARGE SCALE GENOMIC DNA]</scope>
    <source>
        <strain evidence="1">SYSU2018</strain>
    </source>
</reference>
<sequence>MKKDNINIATTSRYFEPLKTEENLQLNSNSVLRSTDDFIASSQPENEYPMPLKKAKEKSSFNVKKFEENHNDVLAFFSKMDGAVLNKNEAEEGRDTLLSACEKLEKTKEVKQETVLDIDDNSMDVDNSIKETSPKTQKTKSRITDYFTKLGKS</sequence>
<gene>
    <name evidence="1" type="ORF">HHI36_017692</name>
</gene>
<accession>A0ABD2NNB4</accession>
<organism evidence="1 2">
    <name type="scientific">Cryptolaemus montrouzieri</name>
    <dbReference type="NCBI Taxonomy" id="559131"/>
    <lineage>
        <taxon>Eukaryota</taxon>
        <taxon>Metazoa</taxon>
        <taxon>Ecdysozoa</taxon>
        <taxon>Arthropoda</taxon>
        <taxon>Hexapoda</taxon>
        <taxon>Insecta</taxon>
        <taxon>Pterygota</taxon>
        <taxon>Neoptera</taxon>
        <taxon>Endopterygota</taxon>
        <taxon>Coleoptera</taxon>
        <taxon>Polyphaga</taxon>
        <taxon>Cucujiformia</taxon>
        <taxon>Coccinelloidea</taxon>
        <taxon>Coccinellidae</taxon>
        <taxon>Scymninae</taxon>
        <taxon>Scymnini</taxon>
        <taxon>Cryptolaemus</taxon>
    </lineage>
</organism>
<dbReference type="Proteomes" id="UP001516400">
    <property type="component" value="Unassembled WGS sequence"/>
</dbReference>
<dbReference type="AlphaFoldDB" id="A0ABD2NNB4"/>
<protein>
    <submittedName>
        <fullName evidence="1">Uncharacterized protein</fullName>
    </submittedName>
</protein>
<evidence type="ECO:0000313" key="2">
    <source>
        <dbReference type="Proteomes" id="UP001516400"/>
    </source>
</evidence>
<keyword evidence="2" id="KW-1185">Reference proteome</keyword>
<comment type="caution">
    <text evidence="1">The sequence shown here is derived from an EMBL/GenBank/DDBJ whole genome shotgun (WGS) entry which is preliminary data.</text>
</comment>
<name>A0ABD2NNB4_9CUCU</name>
<proteinExistence type="predicted"/>
<dbReference type="EMBL" id="JABFTP020000124">
    <property type="protein sequence ID" value="KAL3280192.1"/>
    <property type="molecule type" value="Genomic_DNA"/>
</dbReference>
<evidence type="ECO:0000313" key="1">
    <source>
        <dbReference type="EMBL" id="KAL3280192.1"/>
    </source>
</evidence>